<organism evidence="5 6">
    <name type="scientific">Hypericibacter terrae</name>
    <dbReference type="NCBI Taxonomy" id="2602015"/>
    <lineage>
        <taxon>Bacteria</taxon>
        <taxon>Pseudomonadati</taxon>
        <taxon>Pseudomonadota</taxon>
        <taxon>Alphaproteobacteria</taxon>
        <taxon>Rhodospirillales</taxon>
        <taxon>Dongiaceae</taxon>
        <taxon>Hypericibacter</taxon>
    </lineage>
</organism>
<feature type="binding site" evidence="4">
    <location>
        <position position="102"/>
    </location>
    <ligand>
        <name>D-ribulose 5-phosphate</name>
        <dbReference type="ChEBI" id="CHEBI:58121"/>
    </ligand>
</feature>
<protein>
    <submittedName>
        <fullName evidence="5">Ribose 5-phosphate isomerase B</fullName>
    </submittedName>
</protein>
<feature type="active site" description="Proton acceptor" evidence="3">
    <location>
        <position position="68"/>
    </location>
</feature>
<dbReference type="NCBIfam" id="TIGR01120">
    <property type="entry name" value="rpiB"/>
    <property type="match status" value="1"/>
</dbReference>
<dbReference type="Gene3D" id="3.40.1400.10">
    <property type="entry name" value="Sugar-phosphate isomerase, RpiB/LacA/LacB"/>
    <property type="match status" value="1"/>
</dbReference>
<dbReference type="Pfam" id="PF02502">
    <property type="entry name" value="LacAB_rpiB"/>
    <property type="match status" value="1"/>
</dbReference>
<proteinExistence type="inferred from homology"/>
<evidence type="ECO:0000256" key="4">
    <source>
        <dbReference type="PIRSR" id="PIRSR005384-2"/>
    </source>
</evidence>
<dbReference type="Proteomes" id="UP000326202">
    <property type="component" value="Chromosome"/>
</dbReference>
<dbReference type="InterPro" id="IPR003500">
    <property type="entry name" value="RpiB_LacA_LacB"/>
</dbReference>
<dbReference type="SUPFAM" id="SSF89623">
    <property type="entry name" value="Ribose/Galactose isomerase RpiB/AlsB"/>
    <property type="match status" value="1"/>
</dbReference>
<dbReference type="NCBIfam" id="NF004051">
    <property type="entry name" value="PRK05571.1"/>
    <property type="match status" value="1"/>
</dbReference>
<evidence type="ECO:0000256" key="1">
    <source>
        <dbReference type="ARBA" id="ARBA00008754"/>
    </source>
</evidence>
<feature type="binding site" evidence="4">
    <location>
        <position position="112"/>
    </location>
    <ligand>
        <name>D-ribulose 5-phosphate</name>
        <dbReference type="ChEBI" id="CHEBI:58121"/>
    </ligand>
</feature>
<dbReference type="PANTHER" id="PTHR30345:SF0">
    <property type="entry name" value="DNA DAMAGE-REPAIR_TOLERATION PROTEIN DRT102"/>
    <property type="match status" value="1"/>
</dbReference>
<evidence type="ECO:0000256" key="2">
    <source>
        <dbReference type="ARBA" id="ARBA00023235"/>
    </source>
</evidence>
<dbReference type="NCBIfam" id="TIGR00689">
    <property type="entry name" value="rpiB_lacA_lacB"/>
    <property type="match status" value="1"/>
</dbReference>
<gene>
    <name evidence="5" type="ORF">FRZ44_20570</name>
</gene>
<accession>A0A5J6MGZ1</accession>
<evidence type="ECO:0000256" key="3">
    <source>
        <dbReference type="PIRSR" id="PIRSR005384-1"/>
    </source>
</evidence>
<dbReference type="KEGG" id="htq:FRZ44_20570"/>
<feature type="binding site" evidence="4">
    <location>
        <position position="140"/>
    </location>
    <ligand>
        <name>D-ribulose 5-phosphate</name>
        <dbReference type="ChEBI" id="CHEBI:58121"/>
    </ligand>
</feature>
<dbReference type="InterPro" id="IPR004785">
    <property type="entry name" value="RpiB"/>
</dbReference>
<dbReference type="EMBL" id="CP042906">
    <property type="protein sequence ID" value="QEX16762.1"/>
    <property type="molecule type" value="Genomic_DNA"/>
</dbReference>
<dbReference type="OrthoDB" id="1778624at2"/>
<dbReference type="AlphaFoldDB" id="A0A5J6MGZ1"/>
<feature type="binding site" evidence="4">
    <location>
        <begin position="69"/>
        <end position="73"/>
    </location>
    <ligand>
        <name>D-ribulose 5-phosphate</name>
        <dbReference type="ChEBI" id="CHEBI:58121"/>
    </ligand>
</feature>
<evidence type="ECO:0000313" key="6">
    <source>
        <dbReference type="Proteomes" id="UP000326202"/>
    </source>
</evidence>
<feature type="binding site" evidence="4">
    <location>
        <position position="136"/>
    </location>
    <ligand>
        <name>D-ribulose 5-phosphate</name>
        <dbReference type="ChEBI" id="CHEBI:58121"/>
    </ligand>
</feature>
<keyword evidence="2 5" id="KW-0413">Isomerase</keyword>
<reference evidence="5 6" key="1">
    <citation type="submission" date="2019-08" db="EMBL/GenBank/DDBJ databases">
        <title>Hyperibacter terrae gen. nov., sp. nov. and Hyperibacter viscosus sp. nov., two new members in the family Rhodospirillaceae isolated from the rhizosphere of Hypericum perforatum.</title>
        <authorList>
            <person name="Noviana Z."/>
        </authorList>
    </citation>
    <scope>NUCLEOTIDE SEQUENCE [LARGE SCALE GENOMIC DNA]</scope>
    <source>
        <strain evidence="5 6">R5913</strain>
    </source>
</reference>
<name>A0A5J6MGZ1_9PROT</name>
<evidence type="ECO:0000313" key="5">
    <source>
        <dbReference type="EMBL" id="QEX16762.1"/>
    </source>
</evidence>
<dbReference type="GO" id="GO:0016861">
    <property type="term" value="F:intramolecular oxidoreductase activity, interconverting aldoses and ketoses"/>
    <property type="evidence" value="ECO:0007669"/>
    <property type="project" value="UniProtKB-ARBA"/>
</dbReference>
<dbReference type="InterPro" id="IPR036569">
    <property type="entry name" value="RpiB_LacA_LacB_sf"/>
</dbReference>
<dbReference type="GO" id="GO:0005975">
    <property type="term" value="P:carbohydrate metabolic process"/>
    <property type="evidence" value="ECO:0007669"/>
    <property type="project" value="InterPro"/>
</dbReference>
<dbReference type="RefSeq" id="WP_151177077.1">
    <property type="nucleotide sequence ID" value="NZ_CP042906.1"/>
</dbReference>
<feature type="binding site" evidence="4">
    <location>
        <begin position="11"/>
        <end position="12"/>
    </location>
    <ligand>
        <name>D-ribulose 5-phosphate</name>
        <dbReference type="ChEBI" id="CHEBI:58121"/>
    </ligand>
</feature>
<sequence length="145" mass="15101">MPQETIAIAADHAGFELKELLKAELAAGGYKPLDLGTAGPESVDYPDFADKLAAALKDGLALRGVLICGTGIGISIAANRHRHIRAAVCHDGTSAKLARLHNNANVLALGARLLGPEVAKDCLAAFLATAFEGGERHNRRVGKLS</sequence>
<comment type="similarity">
    <text evidence="1">Belongs to the LacAB/RpiB family.</text>
</comment>
<feature type="active site" description="Proton donor" evidence="3">
    <location>
        <position position="101"/>
    </location>
</feature>
<keyword evidence="6" id="KW-1185">Reference proteome</keyword>
<dbReference type="PIRSF" id="PIRSF005384">
    <property type="entry name" value="RpiB_LacA_B"/>
    <property type="match status" value="1"/>
</dbReference>
<dbReference type="PANTHER" id="PTHR30345">
    <property type="entry name" value="RIBOSE-5-PHOSPHATE ISOMERASE B"/>
    <property type="match status" value="1"/>
</dbReference>